<keyword evidence="2" id="KW-1185">Reference proteome</keyword>
<dbReference type="EMBL" id="JARFVA010000009">
    <property type="protein sequence ID" value="MDF0709029.1"/>
    <property type="molecule type" value="Genomic_DNA"/>
</dbReference>
<organism evidence="1 2">
    <name type="scientific">Flagellimonas okinawensis</name>
    <dbReference type="NCBI Taxonomy" id="3031324"/>
    <lineage>
        <taxon>Bacteria</taxon>
        <taxon>Pseudomonadati</taxon>
        <taxon>Bacteroidota</taxon>
        <taxon>Flavobacteriia</taxon>
        <taxon>Flavobacteriales</taxon>
        <taxon>Flavobacteriaceae</taxon>
        <taxon>Flagellimonas</taxon>
    </lineage>
</organism>
<comment type="caution">
    <text evidence="1">The sequence shown here is derived from an EMBL/GenBank/DDBJ whole genome shotgun (WGS) entry which is preliminary data.</text>
</comment>
<evidence type="ECO:0008006" key="3">
    <source>
        <dbReference type="Google" id="ProtNLM"/>
    </source>
</evidence>
<name>A0ABT5XT33_9FLAO</name>
<sequence>MEDQGVTKEMKIKNRLYHTIVLFLSLVGFCQGQEYLKGQIVTRAGDSIYGRIRVLDRFQSFRKLYYLTEEGTENKIPIEDIRMYKRGNEEYETLILAHGVYVLAKKLIHGPNIELYVVEYKEPLNQRLLNEALGKKMPTVRQHKYLKLSTGQVINATMSSRRKIKKFLHRFPLVVEKIENKVMDSMEEIVVECNSTKP</sequence>
<evidence type="ECO:0000313" key="1">
    <source>
        <dbReference type="EMBL" id="MDF0709029.1"/>
    </source>
</evidence>
<protein>
    <recommendedName>
        <fullName evidence="3">DUF4369 domain-containing protein</fullName>
    </recommendedName>
</protein>
<accession>A0ABT5XT33</accession>
<proteinExistence type="predicted"/>
<gene>
    <name evidence="1" type="ORF">PY091_17590</name>
</gene>
<dbReference type="RefSeq" id="WP_275650799.1">
    <property type="nucleotide sequence ID" value="NZ_JARFVA010000009.1"/>
</dbReference>
<evidence type="ECO:0000313" key="2">
    <source>
        <dbReference type="Proteomes" id="UP001217083"/>
    </source>
</evidence>
<reference evidence="1 2" key="1">
    <citation type="submission" date="2023-03" db="EMBL/GenBank/DDBJ databases">
        <title>Muricauda XX sp. nov. and Muricauda XXX sp. nov., two novel species isolated from Okinawa Trough.</title>
        <authorList>
            <person name="Cao W."/>
            <person name="Deng X."/>
        </authorList>
    </citation>
    <scope>NUCLEOTIDE SEQUENCE [LARGE SCALE GENOMIC DNA]</scope>
    <source>
        <strain evidence="1 2">81s02</strain>
    </source>
</reference>
<dbReference type="Proteomes" id="UP001217083">
    <property type="component" value="Unassembled WGS sequence"/>
</dbReference>